<dbReference type="Proteomes" id="UP000024332">
    <property type="component" value="Unassembled WGS sequence"/>
</dbReference>
<reference evidence="2 3" key="1">
    <citation type="submission" date="2014-03" db="EMBL/GenBank/DDBJ databases">
        <title>Draft genome sequence of the novel thermoacidophilic archaea Acidianus copahuensis ALE1 strain, isolated from Copahue volcanic area in Neuquen Argentina.</title>
        <authorList>
            <person name="Urbieta M.S."/>
            <person name="Rascovan N."/>
            <person name="Castro C."/>
            <person name="Revale S."/>
            <person name="Giaveno M.A."/>
            <person name="Vazquez M.P."/>
            <person name="Donati E.R."/>
        </authorList>
    </citation>
    <scope>NUCLEOTIDE SEQUENCE [LARGE SCALE GENOMIC DNA]</scope>
    <source>
        <strain evidence="2 3">ALE1</strain>
    </source>
</reference>
<protein>
    <submittedName>
        <fullName evidence="2">Heterodisulfide reductase subunit D</fullName>
    </submittedName>
</protein>
<dbReference type="EMBL" id="JFZT01000036">
    <property type="protein sequence ID" value="EZQ09966.1"/>
    <property type="molecule type" value="Genomic_DNA"/>
</dbReference>
<dbReference type="PANTHER" id="PTHR43255">
    <property type="entry name" value="IRON-SULFUR-BINDING OXIDOREDUCTASE FADF-RELATED-RELATED"/>
    <property type="match status" value="1"/>
</dbReference>
<proteinExistence type="predicted"/>
<keyword evidence="3" id="KW-1185">Reference proteome</keyword>
<dbReference type="GO" id="GO:0005886">
    <property type="term" value="C:plasma membrane"/>
    <property type="evidence" value="ECO:0007669"/>
    <property type="project" value="TreeGrafter"/>
</dbReference>
<evidence type="ECO:0000313" key="3">
    <source>
        <dbReference type="Proteomes" id="UP000024332"/>
    </source>
</evidence>
<name>A0A031LQ65_9CREN</name>
<feature type="domain" description="Cysteine-rich" evidence="1">
    <location>
        <begin position="190"/>
        <end position="274"/>
    </location>
</feature>
<accession>A0A031LQ65</accession>
<dbReference type="InterPro" id="IPR051460">
    <property type="entry name" value="HdrC_iron-sulfur_subunit"/>
</dbReference>
<dbReference type="AlphaFoldDB" id="A0A031LQ65"/>
<dbReference type="GO" id="GO:0016491">
    <property type="term" value="F:oxidoreductase activity"/>
    <property type="evidence" value="ECO:0007669"/>
    <property type="project" value="UniProtKB-ARBA"/>
</dbReference>
<comment type="caution">
    <text evidence="2">The sequence shown here is derived from an EMBL/GenBank/DDBJ whole genome shotgun (WGS) entry which is preliminary data.</text>
</comment>
<dbReference type="Pfam" id="PF02754">
    <property type="entry name" value="CCG"/>
    <property type="match status" value="1"/>
</dbReference>
<dbReference type="RefSeq" id="WP_048099256.1">
    <property type="nucleotide sequence ID" value="NZ_JFZT01000036.1"/>
</dbReference>
<dbReference type="InterPro" id="IPR004017">
    <property type="entry name" value="Cys_rich_dom"/>
</dbReference>
<dbReference type="PANTHER" id="PTHR43255:SF2">
    <property type="entry name" value="HETERODISULFIDE REDUCTASE RELATED PROTEIN"/>
    <property type="match status" value="1"/>
</dbReference>
<gene>
    <name evidence="2" type="ORF">CM19_04805</name>
</gene>
<evidence type="ECO:0000313" key="2">
    <source>
        <dbReference type="EMBL" id="EZQ09966.1"/>
    </source>
</evidence>
<sequence length="290" mass="32801">MNNIKFLGKMIVENLKTQGMPFPTDPRVCTGWAKDLPRKSDTIIFTSCMYQIEPIVPTLSKFLPSAEKLKSLMPLSRLLKPTQQQIQRSYRILNNIVLSLKQSGINVGYLYEEEPYSGALLLELGLLDEFSDWAKHVASLFREKGIRKVITVDPHTHNALTRYGEFTQFEVEVISYLELVTPKKVEGEYVVHDSCLYSRFLGLREKYRSLIERSGIKTIEDPMITGKDTSACCGGPLAPVDREVSEKIASNRTRDLEKLGNKLLVLCPICYVTLSPHFSGEVLDLAEVIL</sequence>
<dbReference type="OrthoDB" id="42878at2157"/>
<evidence type="ECO:0000259" key="1">
    <source>
        <dbReference type="Pfam" id="PF02754"/>
    </source>
</evidence>
<dbReference type="STRING" id="1160895.CM19_04805"/>
<organism evidence="2 3">
    <name type="scientific">Candidatus Acidianus copahuensis</name>
    <dbReference type="NCBI Taxonomy" id="1160895"/>
    <lineage>
        <taxon>Archaea</taxon>
        <taxon>Thermoproteota</taxon>
        <taxon>Thermoprotei</taxon>
        <taxon>Sulfolobales</taxon>
        <taxon>Sulfolobaceae</taxon>
        <taxon>Acidianus</taxon>
    </lineage>
</organism>